<evidence type="ECO:0000313" key="12">
    <source>
        <dbReference type="EMBL" id="KAJ9554654.1"/>
    </source>
</evidence>
<dbReference type="InterPro" id="IPR035897">
    <property type="entry name" value="Toll_tir_struct_dom_sf"/>
</dbReference>
<organism evidence="12 13">
    <name type="scientific">Centaurea solstitialis</name>
    <name type="common">yellow star-thistle</name>
    <dbReference type="NCBI Taxonomy" id="347529"/>
    <lineage>
        <taxon>Eukaryota</taxon>
        <taxon>Viridiplantae</taxon>
        <taxon>Streptophyta</taxon>
        <taxon>Embryophyta</taxon>
        <taxon>Tracheophyta</taxon>
        <taxon>Spermatophyta</taxon>
        <taxon>Magnoliopsida</taxon>
        <taxon>eudicotyledons</taxon>
        <taxon>Gunneridae</taxon>
        <taxon>Pentapetalae</taxon>
        <taxon>asterids</taxon>
        <taxon>campanulids</taxon>
        <taxon>Asterales</taxon>
        <taxon>Asteraceae</taxon>
        <taxon>Carduoideae</taxon>
        <taxon>Cardueae</taxon>
        <taxon>Centaureinae</taxon>
        <taxon>Centaurea</taxon>
    </lineage>
</organism>
<dbReference type="FunFam" id="3.30.200.20:FF:000039">
    <property type="entry name" value="receptor-like protein kinase FERONIA"/>
    <property type="match status" value="1"/>
</dbReference>
<protein>
    <recommendedName>
        <fullName evidence="1">non-specific serine/threonine protein kinase</fullName>
        <ecNumber evidence="1">2.7.11.1</ecNumber>
    </recommendedName>
</protein>
<evidence type="ECO:0000256" key="8">
    <source>
        <dbReference type="ARBA" id="ARBA00047899"/>
    </source>
</evidence>
<comment type="catalytic activity">
    <reaction evidence="8">
        <text>L-threonyl-[protein] + ATP = O-phospho-L-threonyl-[protein] + ADP + H(+)</text>
        <dbReference type="Rhea" id="RHEA:46608"/>
        <dbReference type="Rhea" id="RHEA-COMP:11060"/>
        <dbReference type="Rhea" id="RHEA-COMP:11605"/>
        <dbReference type="ChEBI" id="CHEBI:15378"/>
        <dbReference type="ChEBI" id="CHEBI:30013"/>
        <dbReference type="ChEBI" id="CHEBI:30616"/>
        <dbReference type="ChEBI" id="CHEBI:61977"/>
        <dbReference type="ChEBI" id="CHEBI:456216"/>
        <dbReference type="EC" id="2.7.11.1"/>
    </reaction>
</comment>
<dbReference type="PROSITE" id="PS50011">
    <property type="entry name" value="PROTEIN_KINASE_DOM"/>
    <property type="match status" value="1"/>
</dbReference>
<dbReference type="Proteomes" id="UP001172457">
    <property type="component" value="Chromosome 4"/>
</dbReference>
<dbReference type="SMART" id="SM00255">
    <property type="entry name" value="TIR"/>
    <property type="match status" value="1"/>
</dbReference>
<dbReference type="InterPro" id="IPR011009">
    <property type="entry name" value="Kinase-like_dom_sf"/>
</dbReference>
<reference evidence="12" key="1">
    <citation type="submission" date="2023-03" db="EMBL/GenBank/DDBJ databases">
        <title>Chromosome-scale reference genome and RAD-based genetic map of yellow starthistle (Centaurea solstitialis) reveal putative structural variation and QTLs associated with invader traits.</title>
        <authorList>
            <person name="Reatini B."/>
            <person name="Cang F.A."/>
            <person name="Jiang Q."/>
            <person name="Mckibben M.T.W."/>
            <person name="Barker M.S."/>
            <person name="Rieseberg L.H."/>
            <person name="Dlugosch K.M."/>
        </authorList>
    </citation>
    <scope>NUCLEOTIDE SEQUENCE</scope>
    <source>
        <strain evidence="12">CAN-66</strain>
        <tissue evidence="12">Leaf</tissue>
    </source>
</reference>
<accession>A0AA38T5C7</accession>
<dbReference type="Gene3D" id="1.10.510.10">
    <property type="entry name" value="Transferase(Phosphotransferase) domain 1"/>
    <property type="match status" value="1"/>
</dbReference>
<sequence length="487" mass="54911">MASWLSSSESWKHDVYLSFKGPDVRNNIVDHLYSALVQQGINTLKDAQTLPWGKPIGPLLFKAIEESQIAVIVFSQTYVDSSWCLQELEHVMKCKDERGLIVLPIFYQIDPSELRKKNGKYGAALAKHESENKNVESWRKALTDAANLVGFTINIDGFAANGPEPELTRRIVNTISNELSRNKDRVEMGANPLKIPIVEILLATDKFAEANIIARSGFGKVYKGQSVRLGNVAIKKLDRRYGQGDREFMMEISLLSICKHENIVSLVGFCDEGGEKILVYRYEKNGSLDRLLRSKDLTWMHRLQICLGAARGLKYLHDDVGPQHRVLHCDVKSANILLDENWKPKISDFGLSKIALADVPFSALFSNPCGTPGYVDPQYMGQSMLTQKSDVYSFGVVLFEVLFGKAVIDAEHPDENHFSVKMAKTHYEEETLEEMIDGDLRNQMNLASLSAFSTIAYECLKEHGEERPIMIQVVEQLVKAFEYQQDV</sequence>
<feature type="domain" description="Protein kinase" evidence="10">
    <location>
        <begin position="207"/>
        <end position="481"/>
    </location>
</feature>
<evidence type="ECO:0000256" key="3">
    <source>
        <dbReference type="ARBA" id="ARBA00022679"/>
    </source>
</evidence>
<dbReference type="EC" id="2.7.11.1" evidence="1"/>
<feature type="domain" description="TIR" evidence="11">
    <location>
        <begin position="11"/>
        <end position="179"/>
    </location>
</feature>
<dbReference type="FunFam" id="1.10.510.10:FF:001023">
    <property type="entry name" value="Os07g0541700 protein"/>
    <property type="match status" value="1"/>
</dbReference>
<dbReference type="PROSITE" id="PS00108">
    <property type="entry name" value="PROTEIN_KINASE_ST"/>
    <property type="match status" value="1"/>
</dbReference>
<keyword evidence="5" id="KW-0418">Kinase</keyword>
<dbReference type="InterPro" id="IPR045272">
    <property type="entry name" value="ANXUR1/2-like"/>
</dbReference>
<evidence type="ECO:0000256" key="2">
    <source>
        <dbReference type="ARBA" id="ARBA00022527"/>
    </source>
</evidence>
<dbReference type="GO" id="GO:0004674">
    <property type="term" value="F:protein serine/threonine kinase activity"/>
    <property type="evidence" value="ECO:0007669"/>
    <property type="project" value="UniProtKB-KW"/>
</dbReference>
<keyword evidence="2" id="KW-0723">Serine/threonine-protein kinase</keyword>
<dbReference type="GO" id="GO:0004714">
    <property type="term" value="F:transmembrane receptor protein tyrosine kinase activity"/>
    <property type="evidence" value="ECO:0007669"/>
    <property type="project" value="InterPro"/>
</dbReference>
<evidence type="ECO:0000256" key="5">
    <source>
        <dbReference type="ARBA" id="ARBA00022777"/>
    </source>
</evidence>
<dbReference type="Pfam" id="PF01582">
    <property type="entry name" value="TIR"/>
    <property type="match status" value="1"/>
</dbReference>
<dbReference type="Pfam" id="PF00069">
    <property type="entry name" value="Pkinase"/>
    <property type="match status" value="1"/>
</dbReference>
<evidence type="ECO:0000256" key="1">
    <source>
        <dbReference type="ARBA" id="ARBA00012513"/>
    </source>
</evidence>
<dbReference type="GO" id="GO:0007165">
    <property type="term" value="P:signal transduction"/>
    <property type="evidence" value="ECO:0007669"/>
    <property type="project" value="InterPro"/>
</dbReference>
<comment type="caution">
    <text evidence="12">The sequence shown here is derived from an EMBL/GenBank/DDBJ whole genome shotgun (WGS) entry which is preliminary data.</text>
</comment>
<comment type="catalytic activity">
    <reaction evidence="9">
        <text>L-seryl-[protein] + ATP = O-phospho-L-seryl-[protein] + ADP + H(+)</text>
        <dbReference type="Rhea" id="RHEA:17989"/>
        <dbReference type="Rhea" id="RHEA-COMP:9863"/>
        <dbReference type="Rhea" id="RHEA-COMP:11604"/>
        <dbReference type="ChEBI" id="CHEBI:15378"/>
        <dbReference type="ChEBI" id="CHEBI:29999"/>
        <dbReference type="ChEBI" id="CHEBI:30616"/>
        <dbReference type="ChEBI" id="CHEBI:83421"/>
        <dbReference type="ChEBI" id="CHEBI:456216"/>
        <dbReference type="EC" id="2.7.11.1"/>
    </reaction>
</comment>
<keyword evidence="6" id="KW-0067">ATP-binding</keyword>
<dbReference type="InterPro" id="IPR008271">
    <property type="entry name" value="Ser/Thr_kinase_AS"/>
</dbReference>
<evidence type="ECO:0000259" key="10">
    <source>
        <dbReference type="PROSITE" id="PS50011"/>
    </source>
</evidence>
<keyword evidence="4" id="KW-0547">Nucleotide-binding</keyword>
<dbReference type="GO" id="GO:0005886">
    <property type="term" value="C:plasma membrane"/>
    <property type="evidence" value="ECO:0007669"/>
    <property type="project" value="TreeGrafter"/>
</dbReference>
<evidence type="ECO:0000256" key="9">
    <source>
        <dbReference type="ARBA" id="ARBA00048679"/>
    </source>
</evidence>
<dbReference type="EMBL" id="JARYMX010000004">
    <property type="protein sequence ID" value="KAJ9554654.1"/>
    <property type="molecule type" value="Genomic_DNA"/>
</dbReference>
<gene>
    <name evidence="12" type="ORF">OSB04_018699</name>
</gene>
<evidence type="ECO:0000259" key="11">
    <source>
        <dbReference type="PROSITE" id="PS50104"/>
    </source>
</evidence>
<proteinExistence type="predicted"/>
<dbReference type="InterPro" id="IPR000157">
    <property type="entry name" value="TIR_dom"/>
</dbReference>
<dbReference type="SMART" id="SM00220">
    <property type="entry name" value="S_TKc"/>
    <property type="match status" value="1"/>
</dbReference>
<evidence type="ECO:0000256" key="6">
    <source>
        <dbReference type="ARBA" id="ARBA00022840"/>
    </source>
</evidence>
<dbReference type="Gene3D" id="3.30.200.20">
    <property type="entry name" value="Phosphorylase Kinase, domain 1"/>
    <property type="match status" value="1"/>
</dbReference>
<dbReference type="SUPFAM" id="SSF52200">
    <property type="entry name" value="Toll/Interleukin receptor TIR domain"/>
    <property type="match status" value="1"/>
</dbReference>
<name>A0AA38T5C7_9ASTR</name>
<evidence type="ECO:0000256" key="4">
    <source>
        <dbReference type="ARBA" id="ARBA00022741"/>
    </source>
</evidence>
<dbReference type="PROSITE" id="PS50104">
    <property type="entry name" value="TIR"/>
    <property type="match status" value="1"/>
</dbReference>
<dbReference type="SUPFAM" id="SSF56112">
    <property type="entry name" value="Protein kinase-like (PK-like)"/>
    <property type="match status" value="1"/>
</dbReference>
<dbReference type="PANTHER" id="PTHR27003:SF458">
    <property type="entry name" value="TOLL_INTERLEUKIN-1 RECEPTOR HOMOLOGY (TIR) DOMAIN, PROTEIN KINASE-LIKE DOMAIN PROTEIN-RELATED"/>
    <property type="match status" value="1"/>
</dbReference>
<keyword evidence="7" id="KW-0520">NAD</keyword>
<evidence type="ECO:0000313" key="13">
    <source>
        <dbReference type="Proteomes" id="UP001172457"/>
    </source>
</evidence>
<keyword evidence="13" id="KW-1185">Reference proteome</keyword>
<dbReference type="PANTHER" id="PTHR27003">
    <property type="entry name" value="OS07G0166700 PROTEIN"/>
    <property type="match status" value="1"/>
</dbReference>
<dbReference type="AlphaFoldDB" id="A0AA38T5C7"/>
<dbReference type="FunFam" id="3.40.50.10140:FF:000007">
    <property type="entry name" value="Disease resistance protein (TIR-NBS-LRR class)"/>
    <property type="match status" value="1"/>
</dbReference>
<dbReference type="InterPro" id="IPR000719">
    <property type="entry name" value="Prot_kinase_dom"/>
</dbReference>
<evidence type="ECO:0000256" key="7">
    <source>
        <dbReference type="ARBA" id="ARBA00023027"/>
    </source>
</evidence>
<keyword evidence="3" id="KW-0808">Transferase</keyword>
<dbReference type="GO" id="GO:0005524">
    <property type="term" value="F:ATP binding"/>
    <property type="evidence" value="ECO:0007669"/>
    <property type="project" value="UniProtKB-KW"/>
</dbReference>
<dbReference type="GO" id="GO:0009506">
    <property type="term" value="C:plasmodesma"/>
    <property type="evidence" value="ECO:0007669"/>
    <property type="project" value="TreeGrafter"/>
</dbReference>
<dbReference type="Gene3D" id="3.40.50.10140">
    <property type="entry name" value="Toll/interleukin-1 receptor homology (TIR) domain"/>
    <property type="match status" value="1"/>
</dbReference>